<dbReference type="InterPro" id="IPR015424">
    <property type="entry name" value="PyrdxlP-dep_Trfase"/>
</dbReference>
<dbReference type="GO" id="GO:0006564">
    <property type="term" value="P:L-serine biosynthetic process"/>
    <property type="evidence" value="ECO:0007669"/>
    <property type="project" value="InterPro"/>
</dbReference>
<dbReference type="InterPro" id="IPR022278">
    <property type="entry name" value="Pser_aminoTfrase"/>
</dbReference>
<evidence type="ECO:0000256" key="2">
    <source>
        <dbReference type="ARBA" id="ARBA00022679"/>
    </source>
</evidence>
<dbReference type="NCBIfam" id="NF003764">
    <property type="entry name" value="PRK05355.1"/>
    <property type="match status" value="1"/>
</dbReference>
<dbReference type="AlphaFoldDB" id="A0A915EQX8"/>
<feature type="domain" description="Aminotransferase class V" evidence="6">
    <location>
        <begin position="4"/>
        <end position="167"/>
    </location>
</feature>
<dbReference type="InterPro" id="IPR015421">
    <property type="entry name" value="PyrdxlP-dep_Trfase_major"/>
</dbReference>
<accession>A0A915EQX8</accession>
<proteinExistence type="predicted"/>
<dbReference type="PANTHER" id="PTHR43247:SF1">
    <property type="entry name" value="PHOSPHOSERINE AMINOTRANSFERASE"/>
    <property type="match status" value="1"/>
</dbReference>
<comment type="cofactor">
    <cofactor evidence="1">
        <name>pyridoxal 5'-phosphate</name>
        <dbReference type="ChEBI" id="CHEBI:597326"/>
    </cofactor>
</comment>
<evidence type="ECO:0000256" key="5">
    <source>
        <dbReference type="ARBA" id="ARBA00049007"/>
    </source>
</evidence>
<comment type="pathway">
    <text evidence="4">Amino-acid biosynthesis.</text>
</comment>
<reference evidence="8" key="1">
    <citation type="submission" date="2022-11" db="UniProtKB">
        <authorList>
            <consortium name="WormBaseParasite"/>
        </authorList>
    </citation>
    <scope>IDENTIFICATION</scope>
</reference>
<dbReference type="GO" id="GO:0004648">
    <property type="term" value="F:O-phospho-L-serine:2-oxoglutarate aminotransferase activity"/>
    <property type="evidence" value="ECO:0007669"/>
    <property type="project" value="UniProtKB-EC"/>
</dbReference>
<organism evidence="7 8">
    <name type="scientific">Ditylenchus dipsaci</name>
    <dbReference type="NCBI Taxonomy" id="166011"/>
    <lineage>
        <taxon>Eukaryota</taxon>
        <taxon>Metazoa</taxon>
        <taxon>Ecdysozoa</taxon>
        <taxon>Nematoda</taxon>
        <taxon>Chromadorea</taxon>
        <taxon>Rhabditida</taxon>
        <taxon>Tylenchina</taxon>
        <taxon>Tylenchomorpha</taxon>
        <taxon>Sphaerularioidea</taxon>
        <taxon>Anguinidae</taxon>
        <taxon>Anguininae</taxon>
        <taxon>Ditylenchus</taxon>
    </lineage>
</organism>
<dbReference type="Pfam" id="PF00266">
    <property type="entry name" value="Aminotran_5"/>
    <property type="match status" value="2"/>
</dbReference>
<evidence type="ECO:0000259" key="6">
    <source>
        <dbReference type="Pfam" id="PF00266"/>
    </source>
</evidence>
<dbReference type="PANTHER" id="PTHR43247">
    <property type="entry name" value="PHOSPHOSERINE AMINOTRANSFERASE"/>
    <property type="match status" value="1"/>
</dbReference>
<comment type="catalytic activity">
    <reaction evidence="5">
        <text>O-phospho-L-serine + 2-oxoglutarate = 3-phosphooxypyruvate + L-glutamate</text>
        <dbReference type="Rhea" id="RHEA:14329"/>
        <dbReference type="ChEBI" id="CHEBI:16810"/>
        <dbReference type="ChEBI" id="CHEBI:18110"/>
        <dbReference type="ChEBI" id="CHEBI:29985"/>
        <dbReference type="ChEBI" id="CHEBI:57524"/>
        <dbReference type="EC" id="2.6.1.52"/>
    </reaction>
</comment>
<dbReference type="InterPro" id="IPR000192">
    <property type="entry name" value="Aminotrans_V_dom"/>
</dbReference>
<keyword evidence="3" id="KW-0663">Pyridoxal phosphate</keyword>
<dbReference type="Proteomes" id="UP000887574">
    <property type="component" value="Unplaced"/>
</dbReference>
<evidence type="ECO:0000313" key="7">
    <source>
        <dbReference type="Proteomes" id="UP000887574"/>
    </source>
</evidence>
<dbReference type="WBParaSite" id="jg8854">
    <property type="protein sequence ID" value="jg8854"/>
    <property type="gene ID" value="jg8854"/>
</dbReference>
<feature type="domain" description="Aminotransferase class V" evidence="6">
    <location>
        <begin position="177"/>
        <end position="261"/>
    </location>
</feature>
<dbReference type="GO" id="GO:0005737">
    <property type="term" value="C:cytoplasm"/>
    <property type="evidence" value="ECO:0007669"/>
    <property type="project" value="TreeGrafter"/>
</dbReference>
<dbReference type="GO" id="GO:0030170">
    <property type="term" value="F:pyridoxal phosphate binding"/>
    <property type="evidence" value="ECO:0007669"/>
    <property type="project" value="TreeGrafter"/>
</dbReference>
<evidence type="ECO:0000256" key="4">
    <source>
        <dbReference type="ARBA" id="ARBA00029440"/>
    </source>
</evidence>
<evidence type="ECO:0000313" key="8">
    <source>
        <dbReference type="WBParaSite" id="jg8854"/>
    </source>
</evidence>
<dbReference type="Gene3D" id="3.40.640.10">
    <property type="entry name" value="Type I PLP-dependent aspartate aminotransferase-like (Major domain)"/>
    <property type="match status" value="1"/>
</dbReference>
<protein>
    <submittedName>
        <fullName evidence="8">Aminotransferase class V domain-containing protein</fullName>
    </submittedName>
</protein>
<keyword evidence="2" id="KW-0808">Transferase</keyword>
<evidence type="ECO:0000256" key="1">
    <source>
        <dbReference type="ARBA" id="ARBA00001933"/>
    </source>
</evidence>
<dbReference type="SUPFAM" id="SSF53383">
    <property type="entry name" value="PLP-dependent transferases"/>
    <property type="match status" value="1"/>
</dbReference>
<name>A0A915EQX8_9BILA</name>
<keyword evidence="7" id="KW-1185">Reference proteome</keyword>
<sequence length="264" mass="29467">MKTVVNFGAGPAKLPVEVLEKAQREFLDYNGLGISVLEMSHRSSDFGNLIKETEKLVRDLLVVPDEYAVLFMHGGGTGQFAAIPQNLGFLSKASPPSADYVVTGSWSDKAIKEADKFIKTNKVFKIEKPYSKIPAMDQWSLSEDAAYLYYCANETIHGVEFHDTPQIDWTKIPLHALAYAGTQKNIGAGGLTLVVVRKDLLGKAHPQTPSILNYEEIHNNKSIYNTPPCFNIYITKLVLEWIRDQGGAQTIFERNQLKAEKFTE</sequence>
<evidence type="ECO:0000256" key="3">
    <source>
        <dbReference type="ARBA" id="ARBA00022898"/>
    </source>
</evidence>